<feature type="compositionally biased region" description="Acidic residues" evidence="2">
    <location>
        <begin position="1507"/>
        <end position="1516"/>
    </location>
</feature>
<feature type="compositionally biased region" description="Polar residues" evidence="2">
    <location>
        <begin position="481"/>
        <end position="499"/>
    </location>
</feature>
<feature type="domain" description="Rho-GAP" evidence="5">
    <location>
        <begin position="1180"/>
        <end position="1372"/>
    </location>
</feature>
<feature type="region of interest" description="Disordered" evidence="2">
    <location>
        <begin position="295"/>
        <end position="460"/>
    </location>
</feature>
<gene>
    <name evidence="6" type="ORF">EOD39_6591</name>
</gene>
<feature type="compositionally biased region" description="Polar residues" evidence="2">
    <location>
        <begin position="1115"/>
        <end position="1127"/>
    </location>
</feature>
<accession>A0A444U9M3</accession>
<reference evidence="6 7" key="1">
    <citation type="submission" date="2019-01" db="EMBL/GenBank/DDBJ databases">
        <title>Draft Genome and Complete Hox-Cluster Characterization of the Sterlet Sturgeon (Acipenser ruthenus).</title>
        <authorList>
            <person name="Wei Q."/>
        </authorList>
    </citation>
    <scope>NUCLEOTIDE SEQUENCE [LARGE SCALE GENOMIC DNA]</scope>
    <source>
        <strain evidence="6">WHYD16114868_AA</strain>
        <tissue evidence="6">Blood</tissue>
    </source>
</reference>
<evidence type="ECO:0000313" key="7">
    <source>
        <dbReference type="Proteomes" id="UP000289886"/>
    </source>
</evidence>
<dbReference type="Gene3D" id="1.10.555.10">
    <property type="entry name" value="Rho GTPase activation protein"/>
    <property type="match status" value="1"/>
</dbReference>
<keyword evidence="7" id="KW-1185">Reference proteome</keyword>
<feature type="region of interest" description="Disordered" evidence="2">
    <location>
        <begin position="481"/>
        <end position="537"/>
    </location>
</feature>
<dbReference type="PROSITE" id="PS50238">
    <property type="entry name" value="RHOGAP"/>
    <property type="match status" value="1"/>
</dbReference>
<keyword evidence="1" id="KW-0343">GTPase activation</keyword>
<feature type="compositionally biased region" description="Low complexity" evidence="2">
    <location>
        <begin position="505"/>
        <end position="514"/>
    </location>
</feature>
<feature type="compositionally biased region" description="Basic and acidic residues" evidence="2">
    <location>
        <begin position="601"/>
        <end position="611"/>
    </location>
</feature>
<feature type="compositionally biased region" description="Low complexity" evidence="2">
    <location>
        <begin position="1619"/>
        <end position="1630"/>
    </location>
</feature>
<dbReference type="PANTHER" id="PTHR23175:SF5">
    <property type="entry name" value="RHO GTPASE-ACTIVATING PROTEIN 23"/>
    <property type="match status" value="1"/>
</dbReference>
<evidence type="ECO:0000259" key="4">
    <source>
        <dbReference type="PROSITE" id="PS50106"/>
    </source>
</evidence>
<feature type="region of interest" description="Disordered" evidence="2">
    <location>
        <begin position="1376"/>
        <end position="1400"/>
    </location>
</feature>
<feature type="region of interest" description="Disordered" evidence="2">
    <location>
        <begin position="1409"/>
        <end position="1428"/>
    </location>
</feature>
<feature type="region of interest" description="Disordered" evidence="2">
    <location>
        <begin position="1449"/>
        <end position="1748"/>
    </location>
</feature>
<dbReference type="FunFam" id="1.10.555.10:FF:000014">
    <property type="entry name" value="Rho GTPase activating protein 21"/>
    <property type="match status" value="1"/>
</dbReference>
<dbReference type="PROSITE" id="PS50106">
    <property type="entry name" value="PDZ"/>
    <property type="match status" value="1"/>
</dbReference>
<feature type="region of interest" description="Disordered" evidence="2">
    <location>
        <begin position="1111"/>
        <end position="1165"/>
    </location>
</feature>
<dbReference type="GO" id="GO:0007165">
    <property type="term" value="P:signal transduction"/>
    <property type="evidence" value="ECO:0007669"/>
    <property type="project" value="InterPro"/>
</dbReference>
<dbReference type="Gene3D" id="2.30.42.10">
    <property type="match status" value="2"/>
</dbReference>
<dbReference type="Pfam" id="PF13843">
    <property type="entry name" value="DDE_Tnp_1_7"/>
    <property type="match status" value="1"/>
</dbReference>
<dbReference type="EMBL" id="SCEB01214995">
    <property type="protein sequence ID" value="RXM31867.1"/>
    <property type="molecule type" value="Genomic_DNA"/>
</dbReference>
<dbReference type="PROSITE" id="PS50003">
    <property type="entry name" value="PH_DOMAIN"/>
    <property type="match status" value="1"/>
</dbReference>
<feature type="compositionally biased region" description="Acidic residues" evidence="2">
    <location>
        <begin position="1483"/>
        <end position="1494"/>
    </location>
</feature>
<feature type="compositionally biased region" description="Low complexity" evidence="2">
    <location>
        <begin position="357"/>
        <end position="369"/>
    </location>
</feature>
<evidence type="ECO:0000259" key="5">
    <source>
        <dbReference type="PROSITE" id="PS50238"/>
    </source>
</evidence>
<dbReference type="Pfam" id="PF00620">
    <property type="entry name" value="RhoGAP"/>
    <property type="match status" value="1"/>
</dbReference>
<dbReference type="InterPro" id="IPR000198">
    <property type="entry name" value="RhoGAP_dom"/>
</dbReference>
<dbReference type="SMART" id="SM00233">
    <property type="entry name" value="PH"/>
    <property type="match status" value="1"/>
</dbReference>
<evidence type="ECO:0000256" key="2">
    <source>
        <dbReference type="SAM" id="MobiDB-lite"/>
    </source>
</evidence>
<feature type="compositionally biased region" description="Basic residues" evidence="2">
    <location>
        <begin position="643"/>
        <end position="652"/>
    </location>
</feature>
<feature type="compositionally biased region" description="Polar residues" evidence="2">
    <location>
        <begin position="1591"/>
        <end position="1602"/>
    </location>
</feature>
<dbReference type="GO" id="GO:0005096">
    <property type="term" value="F:GTPase activator activity"/>
    <property type="evidence" value="ECO:0007669"/>
    <property type="project" value="UniProtKB-KW"/>
</dbReference>
<feature type="compositionally biased region" description="Basic and acidic residues" evidence="2">
    <location>
        <begin position="1603"/>
        <end position="1618"/>
    </location>
</feature>
<feature type="compositionally biased region" description="Basic and acidic residues" evidence="2">
    <location>
        <begin position="1699"/>
        <end position="1715"/>
    </location>
</feature>
<protein>
    <submittedName>
        <fullName evidence="6">Rho GTPase-activating protein 23</fullName>
    </submittedName>
</protein>
<dbReference type="SMART" id="SM00324">
    <property type="entry name" value="RhoGAP"/>
    <property type="match status" value="1"/>
</dbReference>
<dbReference type="CDD" id="cd01253">
    <property type="entry name" value="PH_ARHGAP21-like"/>
    <property type="match status" value="1"/>
</dbReference>
<feature type="compositionally biased region" description="Basic and acidic residues" evidence="2">
    <location>
        <begin position="1378"/>
        <end position="1388"/>
    </location>
</feature>
<name>A0A444U9M3_ACIRT</name>
<dbReference type="SUPFAM" id="SSF50156">
    <property type="entry name" value="PDZ domain-like"/>
    <property type="match status" value="1"/>
</dbReference>
<sequence>MSGGRAAVAWPAIGARVPAPPAGGARWSFESPVGVDCSDPEPRCIWLAILRSVSKAKHSKTGAQGTLPPPRSQELKQQPAKGRRDGAPSSNENARPASGEGLQWPGPRSLVLHKNSQGFGFTLRHFIVYPPESAVRSSPTDEENGNGKGDRLVKVNGESILGKTYSQVIALIQNRDNVILLCLESDCPSLPALNRSVKEVKLEAYSQDAYLRGNDPFRGGAQNLPDPPPLCYPRKTYPGVPPQNQPPQHLDNWSCRSGSQGPLPPLDNRSGGESGGVGHSSPAHRTEEVQYGMTCRGGGVRSVSSSSSSATSPPPHQNHSTGRPLPHTQPPRQGSSPWASSETRLTSPPQPQPQPAPARRQAQLCQQALSDWYYSQQGPQRPPGHTAMPPRHRSFSHDRLGDPPPLSHFRGPHSASQDFLLHQHHWGHPSGAPSVTGDSCWSRAGRARSENQLDSRRELHGRSLETLDRAALSPGLERTTWLQQQCQHSRTSVGTSTPSNRERAQPQPQQPAQPGSRERGREVPRLPPQQSFEDPLVGYRSYSPSFYRKTDLLLNAHSFRDPSYAGPRLNWAPTPKTSPPGDPETDATSTPPLPLPPAQDGVRRPTNHERGVGGGGGGPREDMSQIQQQQEVVLRQKPPMGRRTSHGFRHPHYALSTDPQDSPAQVGAPLGDTGPRSANRGLPPLPIDDDSLASIPFIETTTEMSNLYSTQTNDKPLNLQMDELLTFYGILLACSTKAHVLVTGQQCSQCTVTEAMHRIHFNKADHLVDNTKATGDLFYKARPIFAELNLSYKAMSFNGWLSVEESMILYCGRHRWKQFIGGKPIRYGFKLLESCLFSWVSVPQGQGPRVVLGLYEQAEVPQGYEPTSPSADLRARHVPASSVVSSAISSAPLITTSPASPTFTFPLTRVFSHDCSSIKASRRSSYLLAITTERSKSCDEGLNAFRDEGRVFSLGVAQDVRSKRHSTSELSNLTFSDVRREGWLHYKQILTEKGKKAGSGMRPWKRVFSVLRSHALFLYKDKREAVLFNSAHSEDEQPISIRGCLVDIAYSETKRKHSLRLTTQDFCEYLLQAEDRDDMLGWIKGIRENSRTGGEDSGFCGQALINKKLNDYKKQSPTGSKPDSSPKGTRMKPPFLTATGAPRSPKHDSGNKEDSSPPKSPWGINIMKKVKKSGPKVFGVRLEDCQHGVNEKFVPLIVELCCGLVEEMGLEYTGIYRVPGNNAVVCSLQEQLNKGSIDINPADEKWQDLNVISSLLKSFFRKLPEPLFTDDKYNDFIDANRMEDAGERLKTMKKLIRDLPDYYFHTLKFLVGHLKTVADHSDKNKMEPRNLALVFGPTLVRTSEDNMTDMVTHMPDRYKIVETLIQHHTWFFSEETDKDDKTPVDKADMQPAPNIDHLLPNIGRTGVLAEASDSTNSDSAKSKGSWGSKRELYSKELLALSILSAVTRKRKKRRNARVRGNSTDEDSEHEPIKTSHRGGRGLEEEEEEEEGAGARGDEEEREGAGEREEEEEEEETGGEKQRDDPRSQEVEEEQCRAPEEPKERPPPDARSIVSGYSTLSTLGGRGGEEADDERSELVSESGGGLPETDTESGFASHPQTQERPPKQDRRRRGQEQEKLSQQLSQQLSKLPAPAPPRSFLYSHCRPGATGGEVGPRSDTPSSLSSSTSTSSTAPRLHSRPSFNSRRLIQCDTLARKKLRGGEKRLPRPPGPEKDAGGCLRSSLGEEEAGVAVDTADSADSSRVSVPRAVCSNQESLRLGGEPCRVNEAASFSPASAGKPLPRPRSSADDMFGVGLRKPHSPETRRKKKAWRRHTVVVNISGMSDPQSGKRLSDSCSEGRPRSGSYGSRPQDSKPARSSAVDLPPPYPHPPGSAPSSAPQHTAASRFHLYL</sequence>
<feature type="compositionally biased region" description="Basic and acidic residues" evidence="2">
    <location>
        <begin position="447"/>
        <end position="460"/>
    </location>
</feature>
<dbReference type="Gene3D" id="2.30.29.30">
    <property type="entry name" value="Pleckstrin-homology domain (PH domain)/Phosphotyrosine-binding domain (PTB)"/>
    <property type="match status" value="1"/>
</dbReference>
<evidence type="ECO:0000259" key="3">
    <source>
        <dbReference type="PROSITE" id="PS50003"/>
    </source>
</evidence>
<dbReference type="InterPro" id="IPR001849">
    <property type="entry name" value="PH_domain"/>
</dbReference>
<feature type="compositionally biased region" description="Basic and acidic residues" evidence="2">
    <location>
        <begin position="1145"/>
        <end position="1156"/>
    </location>
</feature>
<dbReference type="InterPro" id="IPR036034">
    <property type="entry name" value="PDZ_sf"/>
</dbReference>
<feature type="compositionally biased region" description="Basic residues" evidence="2">
    <location>
        <begin position="1804"/>
        <end position="1814"/>
    </location>
</feature>
<feature type="region of interest" description="Disordered" evidence="2">
    <location>
        <begin position="1769"/>
        <end position="1890"/>
    </location>
</feature>
<evidence type="ECO:0000256" key="1">
    <source>
        <dbReference type="ARBA" id="ARBA00022468"/>
    </source>
</evidence>
<organism evidence="6 7">
    <name type="scientific">Acipenser ruthenus</name>
    <name type="common">Sterlet sturgeon</name>
    <dbReference type="NCBI Taxonomy" id="7906"/>
    <lineage>
        <taxon>Eukaryota</taxon>
        <taxon>Metazoa</taxon>
        <taxon>Chordata</taxon>
        <taxon>Craniata</taxon>
        <taxon>Vertebrata</taxon>
        <taxon>Euteleostomi</taxon>
        <taxon>Actinopterygii</taxon>
        <taxon>Chondrostei</taxon>
        <taxon>Acipenseriformes</taxon>
        <taxon>Acipenseridae</taxon>
        <taxon>Acipenser</taxon>
    </lineage>
</organism>
<comment type="caution">
    <text evidence="6">The sequence shown here is derived from an EMBL/GenBank/DDBJ whole genome shotgun (WGS) entry which is preliminary data.</text>
</comment>
<dbReference type="CDD" id="cd04395">
    <property type="entry name" value="RhoGAP_ARHGAP21"/>
    <property type="match status" value="1"/>
</dbReference>
<feature type="region of interest" description="Disordered" evidence="2">
    <location>
        <begin position="57"/>
        <end position="106"/>
    </location>
</feature>
<dbReference type="InterPro" id="IPR001478">
    <property type="entry name" value="PDZ"/>
</dbReference>
<feature type="region of interest" description="Disordered" evidence="2">
    <location>
        <begin position="562"/>
        <end position="688"/>
    </location>
</feature>
<feature type="domain" description="PDZ" evidence="4">
    <location>
        <begin position="109"/>
        <end position="187"/>
    </location>
</feature>
<proteinExistence type="predicted"/>
<feature type="compositionally biased region" description="Basic and acidic residues" evidence="2">
    <location>
        <begin position="1517"/>
        <end position="1547"/>
    </location>
</feature>
<feature type="compositionally biased region" description="Low complexity" evidence="2">
    <location>
        <begin position="1657"/>
        <end position="1672"/>
    </location>
</feature>
<feature type="compositionally biased region" description="Polar residues" evidence="2">
    <location>
        <begin position="330"/>
        <end position="347"/>
    </location>
</feature>
<dbReference type="SUPFAM" id="SSF50729">
    <property type="entry name" value="PH domain-like"/>
    <property type="match status" value="1"/>
</dbReference>
<dbReference type="PANTHER" id="PTHR23175">
    <property type="entry name" value="PDZ DOMAIN-CONTAINING PROTEIN"/>
    <property type="match status" value="1"/>
</dbReference>
<dbReference type="InterPro" id="IPR008936">
    <property type="entry name" value="Rho_GTPase_activation_prot"/>
</dbReference>
<dbReference type="Proteomes" id="UP000289886">
    <property type="component" value="Unassembled WGS sequence"/>
</dbReference>
<feature type="region of interest" description="Disordered" evidence="2">
    <location>
        <begin position="212"/>
        <end position="283"/>
    </location>
</feature>
<feature type="compositionally biased region" description="Basic and acidic residues" evidence="2">
    <location>
        <begin position="1830"/>
        <end position="1840"/>
    </location>
</feature>
<dbReference type="InterPro" id="IPR029526">
    <property type="entry name" value="PGBD"/>
</dbReference>
<evidence type="ECO:0000313" key="6">
    <source>
        <dbReference type="EMBL" id="RXM31867.1"/>
    </source>
</evidence>
<dbReference type="SUPFAM" id="SSF48350">
    <property type="entry name" value="GTPase activation domain, GAP"/>
    <property type="match status" value="1"/>
</dbReference>
<feature type="domain" description="PH" evidence="3">
    <location>
        <begin position="977"/>
        <end position="1091"/>
    </location>
</feature>
<dbReference type="Pfam" id="PF00169">
    <property type="entry name" value="PH"/>
    <property type="match status" value="1"/>
</dbReference>
<dbReference type="InterPro" id="IPR011993">
    <property type="entry name" value="PH-like_dom_sf"/>
</dbReference>
<feature type="compositionally biased region" description="Pro residues" evidence="2">
    <location>
        <begin position="1862"/>
        <end position="1872"/>
    </location>
</feature>
<feature type="compositionally biased region" description="Basic and acidic residues" evidence="2">
    <location>
        <begin position="1495"/>
        <end position="1506"/>
    </location>
</feature>